<feature type="transmembrane region" description="Helical" evidence="1">
    <location>
        <begin position="62"/>
        <end position="92"/>
    </location>
</feature>
<keyword evidence="1" id="KW-0812">Transmembrane</keyword>
<dbReference type="EMBL" id="UINC01143413">
    <property type="protein sequence ID" value="SVD32322.1"/>
    <property type="molecule type" value="Genomic_DNA"/>
</dbReference>
<evidence type="ECO:0000256" key="1">
    <source>
        <dbReference type="SAM" id="Phobius"/>
    </source>
</evidence>
<evidence type="ECO:0000313" key="2">
    <source>
        <dbReference type="EMBL" id="SVD32322.1"/>
    </source>
</evidence>
<accession>A0A382UDZ7</accession>
<proteinExistence type="predicted"/>
<gene>
    <name evidence="2" type="ORF">METZ01_LOCUS385176</name>
</gene>
<name>A0A382UDZ7_9ZZZZ</name>
<reference evidence="2" key="1">
    <citation type="submission" date="2018-05" db="EMBL/GenBank/DDBJ databases">
        <authorList>
            <person name="Lanie J.A."/>
            <person name="Ng W.-L."/>
            <person name="Kazmierczak K.M."/>
            <person name="Andrzejewski T.M."/>
            <person name="Davidsen T.M."/>
            <person name="Wayne K.J."/>
            <person name="Tettelin H."/>
            <person name="Glass J.I."/>
            <person name="Rusch D."/>
            <person name="Podicherti R."/>
            <person name="Tsui H.-C.T."/>
            <person name="Winkler M.E."/>
        </authorList>
    </citation>
    <scope>NUCLEOTIDE SEQUENCE</scope>
</reference>
<feature type="transmembrane region" description="Helical" evidence="1">
    <location>
        <begin position="32"/>
        <end position="55"/>
    </location>
</feature>
<protein>
    <submittedName>
        <fullName evidence="2">Uncharacterized protein</fullName>
    </submittedName>
</protein>
<sequence length="158" mass="17746">MGIQANPLNEVGLSEAVTEVDLSEAVTVVEPFVGPVIAGLIVLSVFLSVLVCFYAKTLNRRPLIWFMISFGSSILTVFVPLGPMICFGMLVYKGRLPSKEELEELDFLVQDFLSLYEDKKDLAAKHVVMRNLYFRVNKDRSKTNKWEITNALNTLVSL</sequence>
<organism evidence="2">
    <name type="scientific">marine metagenome</name>
    <dbReference type="NCBI Taxonomy" id="408172"/>
    <lineage>
        <taxon>unclassified sequences</taxon>
        <taxon>metagenomes</taxon>
        <taxon>ecological metagenomes</taxon>
    </lineage>
</organism>
<keyword evidence="1" id="KW-0472">Membrane</keyword>
<dbReference type="AlphaFoldDB" id="A0A382UDZ7"/>
<keyword evidence="1" id="KW-1133">Transmembrane helix</keyword>